<dbReference type="AlphaFoldDB" id="A0AAI9UB19"/>
<dbReference type="Proteomes" id="UP001239795">
    <property type="component" value="Unassembled WGS sequence"/>
</dbReference>
<feature type="compositionally biased region" description="Basic residues" evidence="1">
    <location>
        <begin position="183"/>
        <end position="209"/>
    </location>
</feature>
<evidence type="ECO:0000313" key="2">
    <source>
        <dbReference type="EMBL" id="KAK1453171.1"/>
    </source>
</evidence>
<name>A0AAI9UB19_9PEZI</name>
<organism evidence="2 3">
    <name type="scientific">Colletotrichum melonis</name>
    <dbReference type="NCBI Taxonomy" id="1209925"/>
    <lineage>
        <taxon>Eukaryota</taxon>
        <taxon>Fungi</taxon>
        <taxon>Dikarya</taxon>
        <taxon>Ascomycota</taxon>
        <taxon>Pezizomycotina</taxon>
        <taxon>Sordariomycetes</taxon>
        <taxon>Hypocreomycetidae</taxon>
        <taxon>Glomerellales</taxon>
        <taxon>Glomerellaceae</taxon>
        <taxon>Colletotrichum</taxon>
        <taxon>Colletotrichum acutatum species complex</taxon>
    </lineage>
</organism>
<proteinExistence type="predicted"/>
<reference evidence="2 3" key="1">
    <citation type="submission" date="2016-10" db="EMBL/GenBank/DDBJ databases">
        <title>The genome sequence of Colletotrichum fioriniae PJ7.</title>
        <authorList>
            <person name="Baroncelli R."/>
        </authorList>
    </citation>
    <scope>NUCLEOTIDE SEQUENCE [LARGE SCALE GENOMIC DNA]</scope>
    <source>
        <strain evidence="2">Col 31</strain>
    </source>
</reference>
<keyword evidence="3" id="KW-1185">Reference proteome</keyword>
<evidence type="ECO:0000313" key="3">
    <source>
        <dbReference type="Proteomes" id="UP001239795"/>
    </source>
</evidence>
<feature type="region of interest" description="Disordered" evidence="1">
    <location>
        <begin position="183"/>
        <end position="210"/>
    </location>
</feature>
<feature type="compositionally biased region" description="Basic residues" evidence="1">
    <location>
        <begin position="1"/>
        <end position="11"/>
    </location>
</feature>
<sequence length="324" mass="36621">MPHPILKHGRRNRDGRPGRTMKPHHARKRLVQRRVSRHQRAQPQSRRRKVLGQAVLHVHQVRIDDARRVDRQHRRELGHLLTRPKHGKPIHLITDKMNLVPPTKPHNRHKRLAGVTPSQRITRIHNHHRPNPYPLPHLSPHRSLHHLLNHHVRQETRLGRGIGIHDLHPHLVPEIKLEPPIHRPRHQHTLTRRRKRKRENTLHGRRPRRDPHMLHVQRRMGTERGIQMPRHRGAETGAAGGAVAVPEDVGRERDRGGEGGDGGLHEGVACAAKGDEARGIGGGRVGLDGGEAPRPMEGRGGFGGAGREHRAFGGCGAGHLCLFA</sequence>
<accession>A0AAI9UB19</accession>
<comment type="caution">
    <text evidence="2">The sequence shown here is derived from an EMBL/GenBank/DDBJ whole genome shotgun (WGS) entry which is preliminary data.</text>
</comment>
<dbReference type="EMBL" id="MLGG01000035">
    <property type="protein sequence ID" value="KAK1453171.1"/>
    <property type="molecule type" value="Genomic_DNA"/>
</dbReference>
<evidence type="ECO:0000256" key="1">
    <source>
        <dbReference type="SAM" id="MobiDB-lite"/>
    </source>
</evidence>
<feature type="compositionally biased region" description="Basic residues" evidence="1">
    <location>
        <begin position="18"/>
        <end position="50"/>
    </location>
</feature>
<protein>
    <submittedName>
        <fullName evidence="2">Uncharacterized protein</fullName>
    </submittedName>
</protein>
<feature type="region of interest" description="Disordered" evidence="1">
    <location>
        <begin position="1"/>
        <end position="50"/>
    </location>
</feature>
<gene>
    <name evidence="2" type="ORF">CMEL01_04830</name>
</gene>